<evidence type="ECO:0008006" key="6">
    <source>
        <dbReference type="Google" id="ProtNLM"/>
    </source>
</evidence>
<reference evidence="4 5" key="1">
    <citation type="submission" date="2022-12" db="EMBL/GenBank/DDBJ databases">
        <title>Genomic features and morphological characterization of a novel Knufia sp. strain isolated from spacecraft assembly facility.</title>
        <authorList>
            <person name="Teixeira M."/>
            <person name="Chander A.M."/>
            <person name="Stajich J.E."/>
            <person name="Venkateswaran K."/>
        </authorList>
    </citation>
    <scope>NUCLEOTIDE SEQUENCE [LARGE SCALE GENOMIC DNA]</scope>
    <source>
        <strain evidence="4 5">FJI-L2-BK-P2</strain>
    </source>
</reference>
<dbReference type="GO" id="GO:0050664">
    <property type="term" value="F:oxidoreductase activity, acting on NAD(P)H, oxygen as acceptor"/>
    <property type="evidence" value="ECO:0007669"/>
    <property type="project" value="TreeGrafter"/>
</dbReference>
<organism evidence="4 5">
    <name type="scientific">Knufia fluminis</name>
    <dbReference type="NCBI Taxonomy" id="191047"/>
    <lineage>
        <taxon>Eukaryota</taxon>
        <taxon>Fungi</taxon>
        <taxon>Dikarya</taxon>
        <taxon>Ascomycota</taxon>
        <taxon>Pezizomycotina</taxon>
        <taxon>Eurotiomycetes</taxon>
        <taxon>Chaetothyriomycetidae</taxon>
        <taxon>Chaetothyriales</taxon>
        <taxon>Trichomeriaceae</taxon>
        <taxon>Knufia</taxon>
    </lineage>
</organism>
<keyword evidence="3" id="KW-0560">Oxidoreductase</keyword>
<dbReference type="SUPFAM" id="SSF51735">
    <property type="entry name" value="NAD(P)-binding Rossmann-fold domains"/>
    <property type="match status" value="1"/>
</dbReference>
<protein>
    <recommendedName>
        <fullName evidence="6">NAD(P)-binding protein</fullName>
    </recommendedName>
</protein>
<dbReference type="Pfam" id="PF00106">
    <property type="entry name" value="adh_short"/>
    <property type="match status" value="1"/>
</dbReference>
<dbReference type="EMBL" id="JAKLMC020000007">
    <property type="protein sequence ID" value="KAK5954946.1"/>
    <property type="molecule type" value="Genomic_DNA"/>
</dbReference>
<dbReference type="InterPro" id="IPR036291">
    <property type="entry name" value="NAD(P)-bd_dom_sf"/>
</dbReference>
<comment type="similarity">
    <text evidence="1">Belongs to the short-chain dehydrogenases/reductases (SDR) family.</text>
</comment>
<dbReference type="PANTHER" id="PTHR43008">
    <property type="entry name" value="BENZIL REDUCTASE"/>
    <property type="match status" value="1"/>
</dbReference>
<comment type="caution">
    <text evidence="4">The sequence shown here is derived from an EMBL/GenBank/DDBJ whole genome shotgun (WGS) entry which is preliminary data.</text>
</comment>
<evidence type="ECO:0000313" key="4">
    <source>
        <dbReference type="EMBL" id="KAK5954946.1"/>
    </source>
</evidence>
<dbReference type="PANTHER" id="PTHR43008:SF8">
    <property type="entry name" value="BENZIL REDUCTASE ((S)-BENZOIN FORMING) IRC24"/>
    <property type="match status" value="1"/>
</dbReference>
<dbReference type="FunFam" id="3.40.50.720:FF:000281">
    <property type="entry name" value="Uncharacterized oxidoreductase YIR035C"/>
    <property type="match status" value="1"/>
</dbReference>
<proteinExistence type="inferred from homology"/>
<accession>A0AAN8EW05</accession>
<dbReference type="Gene3D" id="3.40.50.720">
    <property type="entry name" value="NAD(P)-binding Rossmann-like Domain"/>
    <property type="match status" value="1"/>
</dbReference>
<evidence type="ECO:0000256" key="3">
    <source>
        <dbReference type="ARBA" id="ARBA00023002"/>
    </source>
</evidence>
<dbReference type="PRINTS" id="PR00081">
    <property type="entry name" value="GDHRDH"/>
</dbReference>
<evidence type="ECO:0000313" key="5">
    <source>
        <dbReference type="Proteomes" id="UP001316803"/>
    </source>
</evidence>
<dbReference type="Proteomes" id="UP001316803">
    <property type="component" value="Unassembled WGS sequence"/>
</dbReference>
<gene>
    <name evidence="4" type="ORF">OHC33_003625</name>
</gene>
<dbReference type="AlphaFoldDB" id="A0AAN8EW05"/>
<keyword evidence="5" id="KW-1185">Reference proteome</keyword>
<dbReference type="CDD" id="cd05367">
    <property type="entry name" value="SPR-like_SDR_c"/>
    <property type="match status" value="1"/>
</dbReference>
<evidence type="ECO:0000256" key="2">
    <source>
        <dbReference type="ARBA" id="ARBA00022857"/>
    </source>
</evidence>
<dbReference type="InterPro" id="IPR002347">
    <property type="entry name" value="SDR_fam"/>
</dbReference>
<evidence type="ECO:0000256" key="1">
    <source>
        <dbReference type="ARBA" id="ARBA00006484"/>
    </source>
</evidence>
<keyword evidence="2" id="KW-0521">NADP</keyword>
<sequence length="256" mass="27990">MANTSRVILLTGASRGVGYAIAKFLINAPAQNKVILASRTPGPLEELKNIAPERVDYSAGDLCDPTFINKTVELAVTKFGRLDALILNHGTLGQVRRIADLEMQDWQDCFQTNFFSCAIAAKYAIPELRKTNGRIIITSSGAASNGYTTWGIYGATKAAQNHLALTLKAEEPDITTVAIRPGMVDTDMQKAIREEHKDKMDPEDMKKFIGAFEEGKLVKPEQCGHVIAELALSATPDLSGKFMAWNDETLAAYQLK</sequence>
<name>A0AAN8EW05_9EURO</name>